<evidence type="ECO:0000256" key="8">
    <source>
        <dbReference type="SAM" id="Phobius"/>
    </source>
</evidence>
<reference evidence="10 11" key="2">
    <citation type="submission" date="2020-03" db="EMBL/GenBank/DDBJ databases">
        <authorList>
            <person name="Ichikawa N."/>
            <person name="Kimura A."/>
            <person name="Kitahashi Y."/>
            <person name="Uohara A."/>
        </authorList>
    </citation>
    <scope>NUCLEOTIDE SEQUENCE [LARGE SCALE GENOMIC DNA]</scope>
    <source>
        <strain evidence="10 11">NBRC 108639</strain>
    </source>
</reference>
<feature type="transmembrane region" description="Helical" evidence="8">
    <location>
        <begin position="326"/>
        <end position="346"/>
    </location>
</feature>
<evidence type="ECO:0000256" key="2">
    <source>
        <dbReference type="ARBA" id="ARBA00010792"/>
    </source>
</evidence>
<dbReference type="RefSeq" id="WP_173059365.1">
    <property type="nucleotide sequence ID" value="NZ_BAABGO010000062.1"/>
</dbReference>
<dbReference type="SMART" id="SM00014">
    <property type="entry name" value="acidPPc"/>
    <property type="match status" value="1"/>
</dbReference>
<dbReference type="Pfam" id="PF09335">
    <property type="entry name" value="VTT_dom"/>
    <property type="match status" value="1"/>
</dbReference>
<protein>
    <recommendedName>
        <fullName evidence="9">Phosphatidic acid phosphatase type 2/haloperoxidase domain-containing protein</fullName>
    </recommendedName>
</protein>
<keyword evidence="4 8" id="KW-0812">Transmembrane</keyword>
<dbReference type="CDD" id="cd03392">
    <property type="entry name" value="PAP2_like_2"/>
    <property type="match status" value="1"/>
</dbReference>
<feature type="transmembrane region" description="Helical" evidence="8">
    <location>
        <begin position="427"/>
        <end position="449"/>
    </location>
</feature>
<evidence type="ECO:0000259" key="9">
    <source>
        <dbReference type="SMART" id="SM00014"/>
    </source>
</evidence>
<dbReference type="InterPro" id="IPR032818">
    <property type="entry name" value="DedA-like"/>
</dbReference>
<dbReference type="PANTHER" id="PTHR30353">
    <property type="entry name" value="INNER MEMBRANE PROTEIN DEDA-RELATED"/>
    <property type="match status" value="1"/>
</dbReference>
<comment type="caution">
    <text evidence="10">The sequence shown here is derived from an EMBL/GenBank/DDBJ whole genome shotgun (WGS) entry which is preliminary data.</text>
</comment>
<dbReference type="EMBL" id="BLPF01000002">
    <property type="protein sequence ID" value="GFJ80918.1"/>
    <property type="molecule type" value="Genomic_DNA"/>
</dbReference>
<dbReference type="AlphaFoldDB" id="A0A6V8KEZ2"/>
<sequence length="497" mass="52132">MGRWLSDVMAAVPPVVAYAVVAVLATAESLFLGLVLPGELVLVLGGLLAFHGRVSLTVMLVLAAAGSVGGYLLAYAIGRRYGPALRTSRLGRRIGPTRWAAVDKALVKRGARAILFGRLVGVLRAVMPMAAGMARMRFRTFATYAAVGGLIWGPGSVLIGYFAGGSYQKVAAVTGPAGVVLVILLVLIGVVTASARWIATHPERLRAAVDQVVDRPYVLGLRRRYRRELAFIARRFTPGGALGLSLTVGLVVIGLAGWAFGRILTDVLHKDELATPDSPVAAWLAERRTAWLTGFMRVLTALGSGQVAVVLLGISVVVLARKGYRWPTALMVFAVAGGTNVLVNSIKLLTTQTWPDIANVLTAAPAYAFPSGHSAQAAATYGVIAYLLAGRLRRWGHRVSVWALAVLVMMLVGFSRLYLGAHWLPDVFGGFALGAAWSALVITTFGVLVRGARTRESTPATHPDTAPLAATHSSGDGDGAGFGTKAVQGKAGTSPSG</sequence>
<evidence type="ECO:0000313" key="11">
    <source>
        <dbReference type="Proteomes" id="UP000482800"/>
    </source>
</evidence>
<organism evidence="10 11">
    <name type="scientific">Phytohabitans houttuyneae</name>
    <dbReference type="NCBI Taxonomy" id="1076126"/>
    <lineage>
        <taxon>Bacteria</taxon>
        <taxon>Bacillati</taxon>
        <taxon>Actinomycetota</taxon>
        <taxon>Actinomycetes</taxon>
        <taxon>Micromonosporales</taxon>
        <taxon>Micromonosporaceae</taxon>
    </lineage>
</organism>
<dbReference type="SUPFAM" id="SSF48317">
    <property type="entry name" value="Acid phosphatase/Vanadium-dependent haloperoxidase"/>
    <property type="match status" value="1"/>
</dbReference>
<feature type="domain" description="Phosphatidic acid phosphatase type 2/haloperoxidase" evidence="9">
    <location>
        <begin position="328"/>
        <end position="442"/>
    </location>
</feature>
<dbReference type="InterPro" id="IPR000326">
    <property type="entry name" value="PAP2/HPO"/>
</dbReference>
<dbReference type="Proteomes" id="UP000482800">
    <property type="component" value="Unassembled WGS sequence"/>
</dbReference>
<comment type="subcellular location">
    <subcellularLocation>
        <location evidence="1">Cell membrane</location>
        <topology evidence="1">Multi-pass membrane protein</topology>
    </subcellularLocation>
</comment>
<evidence type="ECO:0000313" key="10">
    <source>
        <dbReference type="EMBL" id="GFJ80918.1"/>
    </source>
</evidence>
<feature type="transmembrane region" description="Helical" evidence="8">
    <location>
        <begin position="401"/>
        <end position="421"/>
    </location>
</feature>
<dbReference type="GO" id="GO:0005886">
    <property type="term" value="C:plasma membrane"/>
    <property type="evidence" value="ECO:0007669"/>
    <property type="project" value="UniProtKB-SubCell"/>
</dbReference>
<feature type="region of interest" description="Disordered" evidence="7">
    <location>
        <begin position="456"/>
        <end position="497"/>
    </location>
</feature>
<gene>
    <name evidence="10" type="ORF">Phou_050980</name>
</gene>
<dbReference type="InterPro" id="IPR032816">
    <property type="entry name" value="VTT_dom"/>
</dbReference>
<feature type="transmembrane region" description="Helical" evidence="8">
    <location>
        <begin position="141"/>
        <end position="163"/>
    </location>
</feature>
<feature type="transmembrane region" description="Helical" evidence="8">
    <location>
        <begin position="366"/>
        <end position="389"/>
    </location>
</feature>
<keyword evidence="5 8" id="KW-1133">Transmembrane helix</keyword>
<dbReference type="PANTHER" id="PTHR30353:SF0">
    <property type="entry name" value="TRANSMEMBRANE PROTEIN"/>
    <property type="match status" value="1"/>
</dbReference>
<keyword evidence="11" id="KW-1185">Reference proteome</keyword>
<evidence type="ECO:0000256" key="1">
    <source>
        <dbReference type="ARBA" id="ARBA00004651"/>
    </source>
</evidence>
<feature type="transmembrane region" description="Helical" evidence="8">
    <location>
        <begin position="236"/>
        <end position="260"/>
    </location>
</feature>
<feature type="transmembrane region" description="Helical" evidence="8">
    <location>
        <begin position="12"/>
        <end position="36"/>
    </location>
</feature>
<name>A0A6V8KEZ2_9ACTN</name>
<keyword evidence="6 8" id="KW-0472">Membrane</keyword>
<proteinExistence type="inferred from homology"/>
<feature type="transmembrane region" description="Helical" evidence="8">
    <location>
        <begin position="175"/>
        <end position="198"/>
    </location>
</feature>
<reference evidence="10 11" key="1">
    <citation type="submission" date="2020-03" db="EMBL/GenBank/DDBJ databases">
        <title>Whole genome shotgun sequence of Phytohabitans houttuyneae NBRC 108639.</title>
        <authorList>
            <person name="Komaki H."/>
            <person name="Tamura T."/>
        </authorList>
    </citation>
    <scope>NUCLEOTIDE SEQUENCE [LARGE SCALE GENOMIC DNA]</scope>
    <source>
        <strain evidence="10 11">NBRC 108639</strain>
    </source>
</reference>
<dbReference type="InterPro" id="IPR036938">
    <property type="entry name" value="PAP2/HPO_sf"/>
</dbReference>
<accession>A0A6V8KEZ2</accession>
<dbReference type="Pfam" id="PF01569">
    <property type="entry name" value="PAP2"/>
    <property type="match status" value="1"/>
</dbReference>
<feature type="transmembrane region" description="Helical" evidence="8">
    <location>
        <begin position="56"/>
        <end position="77"/>
    </location>
</feature>
<keyword evidence="3" id="KW-1003">Cell membrane</keyword>
<evidence type="ECO:0000256" key="5">
    <source>
        <dbReference type="ARBA" id="ARBA00022989"/>
    </source>
</evidence>
<evidence type="ECO:0000256" key="7">
    <source>
        <dbReference type="SAM" id="MobiDB-lite"/>
    </source>
</evidence>
<evidence type="ECO:0000256" key="3">
    <source>
        <dbReference type="ARBA" id="ARBA00022475"/>
    </source>
</evidence>
<feature type="transmembrane region" description="Helical" evidence="8">
    <location>
        <begin position="298"/>
        <end position="319"/>
    </location>
</feature>
<evidence type="ECO:0000256" key="6">
    <source>
        <dbReference type="ARBA" id="ARBA00023136"/>
    </source>
</evidence>
<evidence type="ECO:0000256" key="4">
    <source>
        <dbReference type="ARBA" id="ARBA00022692"/>
    </source>
</evidence>
<dbReference type="Gene3D" id="1.20.144.10">
    <property type="entry name" value="Phosphatidic acid phosphatase type 2/haloperoxidase"/>
    <property type="match status" value="1"/>
</dbReference>
<comment type="similarity">
    <text evidence="2">Belongs to the DedA family.</text>
</comment>